<dbReference type="GO" id="GO:0006882">
    <property type="term" value="P:intracellular zinc ion homeostasis"/>
    <property type="evidence" value="ECO:0007669"/>
    <property type="project" value="TreeGrafter"/>
</dbReference>
<evidence type="ECO:0000259" key="8">
    <source>
        <dbReference type="Pfam" id="PF01545"/>
    </source>
</evidence>
<protein>
    <recommendedName>
        <fullName evidence="8">Cation efflux protein transmembrane domain-containing protein</fullName>
    </recommendedName>
</protein>
<dbReference type="InterPro" id="IPR027469">
    <property type="entry name" value="Cation_efflux_TMD_sf"/>
</dbReference>
<dbReference type="SUPFAM" id="SSF161111">
    <property type="entry name" value="Cation efflux protein transmembrane domain-like"/>
    <property type="match status" value="1"/>
</dbReference>
<evidence type="ECO:0000256" key="1">
    <source>
        <dbReference type="ARBA" id="ARBA00004141"/>
    </source>
</evidence>
<dbReference type="EMBL" id="BRXW01000190">
    <property type="protein sequence ID" value="GMI13397.1"/>
    <property type="molecule type" value="Genomic_DNA"/>
</dbReference>
<dbReference type="Gene3D" id="1.20.1510.10">
    <property type="entry name" value="Cation efflux protein transmembrane domain"/>
    <property type="match status" value="1"/>
</dbReference>
<feature type="domain" description="Cation efflux protein transmembrane" evidence="8">
    <location>
        <begin position="114"/>
        <end position="317"/>
    </location>
</feature>
<dbReference type="OrthoDB" id="407410at2759"/>
<dbReference type="GO" id="GO:0005783">
    <property type="term" value="C:endoplasmic reticulum"/>
    <property type="evidence" value="ECO:0007669"/>
    <property type="project" value="TreeGrafter"/>
</dbReference>
<comment type="caution">
    <text evidence="9">The sequence shown here is derived from an EMBL/GenBank/DDBJ whole genome shotgun (WGS) entry which is preliminary data.</text>
</comment>
<dbReference type="PANTHER" id="PTHR13414">
    <property type="entry name" value="HUEL-CATION TRANSPORTER"/>
    <property type="match status" value="1"/>
</dbReference>
<evidence type="ECO:0000313" key="9">
    <source>
        <dbReference type="EMBL" id="GMI13397.1"/>
    </source>
</evidence>
<organism evidence="9 10">
    <name type="scientific">Triparma laevis f. longispina</name>
    <dbReference type="NCBI Taxonomy" id="1714387"/>
    <lineage>
        <taxon>Eukaryota</taxon>
        <taxon>Sar</taxon>
        <taxon>Stramenopiles</taxon>
        <taxon>Ochrophyta</taxon>
        <taxon>Bolidophyceae</taxon>
        <taxon>Parmales</taxon>
        <taxon>Triparmaceae</taxon>
        <taxon>Triparma</taxon>
    </lineage>
</organism>
<keyword evidence="5 7" id="KW-0472">Membrane</keyword>
<feature type="region of interest" description="Disordered" evidence="6">
    <location>
        <begin position="474"/>
        <end position="493"/>
    </location>
</feature>
<feature type="region of interest" description="Disordered" evidence="6">
    <location>
        <begin position="54"/>
        <end position="81"/>
    </location>
</feature>
<keyword evidence="10" id="KW-1185">Reference proteome</keyword>
<feature type="transmembrane region" description="Helical" evidence="7">
    <location>
        <begin position="296"/>
        <end position="314"/>
    </location>
</feature>
<feature type="compositionally biased region" description="Polar residues" evidence="6">
    <location>
        <begin position="69"/>
        <end position="81"/>
    </location>
</feature>
<feature type="transmembrane region" description="Helical" evidence="7">
    <location>
        <begin position="179"/>
        <end position="196"/>
    </location>
</feature>
<dbReference type="GO" id="GO:0016020">
    <property type="term" value="C:membrane"/>
    <property type="evidence" value="ECO:0007669"/>
    <property type="project" value="UniProtKB-SubCell"/>
</dbReference>
<dbReference type="Proteomes" id="UP001165122">
    <property type="component" value="Unassembled WGS sequence"/>
</dbReference>
<dbReference type="NCBIfam" id="TIGR01297">
    <property type="entry name" value="CDF"/>
    <property type="match status" value="1"/>
</dbReference>
<reference evidence="10" key="1">
    <citation type="journal article" date="2023" name="Commun. Biol.">
        <title>Genome analysis of Parmales, the sister group of diatoms, reveals the evolutionary specialization of diatoms from phago-mixotrophs to photoautotrophs.</title>
        <authorList>
            <person name="Ban H."/>
            <person name="Sato S."/>
            <person name="Yoshikawa S."/>
            <person name="Yamada K."/>
            <person name="Nakamura Y."/>
            <person name="Ichinomiya M."/>
            <person name="Sato N."/>
            <person name="Blanc-Mathieu R."/>
            <person name="Endo H."/>
            <person name="Kuwata A."/>
            <person name="Ogata H."/>
        </authorList>
    </citation>
    <scope>NUCLEOTIDE SEQUENCE [LARGE SCALE GENOMIC DNA]</scope>
    <source>
        <strain evidence="10">NIES 3700</strain>
    </source>
</reference>
<evidence type="ECO:0000256" key="3">
    <source>
        <dbReference type="ARBA" id="ARBA00022692"/>
    </source>
</evidence>
<evidence type="ECO:0000313" key="10">
    <source>
        <dbReference type="Proteomes" id="UP001165122"/>
    </source>
</evidence>
<accession>A0A9W7KVP6</accession>
<feature type="transmembrane region" description="Helical" evidence="7">
    <location>
        <begin position="261"/>
        <end position="284"/>
    </location>
</feature>
<evidence type="ECO:0000256" key="6">
    <source>
        <dbReference type="SAM" id="MobiDB-lite"/>
    </source>
</evidence>
<keyword evidence="3 7" id="KW-0812">Transmembrane</keyword>
<evidence type="ECO:0000256" key="7">
    <source>
        <dbReference type="SAM" id="Phobius"/>
    </source>
</evidence>
<keyword evidence="2" id="KW-0813">Transport</keyword>
<dbReference type="GO" id="GO:0008324">
    <property type="term" value="F:monoatomic cation transmembrane transporter activity"/>
    <property type="evidence" value="ECO:0007669"/>
    <property type="project" value="InterPro"/>
</dbReference>
<dbReference type="InterPro" id="IPR040177">
    <property type="entry name" value="SLC30A9"/>
</dbReference>
<keyword evidence="4 7" id="KW-1133">Transmembrane helix</keyword>
<evidence type="ECO:0000256" key="5">
    <source>
        <dbReference type="ARBA" id="ARBA00023136"/>
    </source>
</evidence>
<dbReference type="InterPro" id="IPR058533">
    <property type="entry name" value="Cation_efflux_TM"/>
</dbReference>
<evidence type="ECO:0000256" key="2">
    <source>
        <dbReference type="ARBA" id="ARBA00022448"/>
    </source>
</evidence>
<evidence type="ECO:0000256" key="4">
    <source>
        <dbReference type="ARBA" id="ARBA00022989"/>
    </source>
</evidence>
<dbReference type="PANTHER" id="PTHR13414:SF9">
    <property type="entry name" value="PROTON-COUPLED ZINC ANTIPORTER SLC30A9, MITOCHONDRIAL"/>
    <property type="match status" value="1"/>
</dbReference>
<dbReference type="Pfam" id="PF01545">
    <property type="entry name" value="Cation_efflux"/>
    <property type="match status" value="1"/>
</dbReference>
<name>A0A9W7KVP6_9STRA</name>
<comment type="subcellular location">
    <subcellularLocation>
        <location evidence="1">Membrane</location>
        <topology evidence="1">Multi-pass membrane protein</topology>
    </subcellularLocation>
</comment>
<feature type="compositionally biased region" description="Basic and acidic residues" evidence="6">
    <location>
        <begin position="474"/>
        <end position="486"/>
    </location>
</feature>
<feature type="transmembrane region" description="Helical" evidence="7">
    <location>
        <begin position="216"/>
        <end position="233"/>
    </location>
</feature>
<proteinExistence type="predicted"/>
<dbReference type="InterPro" id="IPR002524">
    <property type="entry name" value="Cation_efflux"/>
</dbReference>
<gene>
    <name evidence="9" type="ORF">TrLO_g7972</name>
</gene>
<sequence>MLRANHLLPRFKSSALKYLSIKSSQLTIQHSSPLSPKSGYPLFQPNHLLLLPPPTRSFSSKSPSDKNTSDPSPPSANTKWGLSTSNIPLDDRLQATLNSVLSTKHSTRTTSTVRLALLGNLIITGSKFAAYSVSGSSAMLSESIHSLVDSGNQALLLIGLRDVGRLNDASHPYGYGKSIYFWSLVSALGTFWLGAGVSMTHSVQYLMNPGLEEVTWHVWGVLGVSLVVDGWVLRKVVGQVMEDKPKEVGYFKHIMAIRDPATLAILLEDGAACTGVLIAGLGISLSHLTSNPIFDGLAGVGVSCLLAGMGFTLARLNQRFLLGQAVDSDIVQSINAIILERDSIDSVASVQSQWTGPYSFSYKAEIDVDGTFLAAKLMDRYQKEFLAALEKDRLEQDLKFLLSLYAEDVMRTVESEIKDIEREIRETHPEAAYIELEPDSRTSAVFAIDQATKDVLKVRTREIKQLARMMKTLKEEKEEKENDIKNDTTFTNK</sequence>
<dbReference type="GO" id="GO:0006829">
    <property type="term" value="P:zinc ion transport"/>
    <property type="evidence" value="ECO:0007669"/>
    <property type="project" value="InterPro"/>
</dbReference>
<dbReference type="AlphaFoldDB" id="A0A9W7KVP6"/>